<protein>
    <submittedName>
        <fullName evidence="1">Uncharacterized protein</fullName>
    </submittedName>
</protein>
<evidence type="ECO:0000313" key="2">
    <source>
        <dbReference type="Proteomes" id="UP000499080"/>
    </source>
</evidence>
<gene>
    <name evidence="1" type="ORF">AVEN_273409_1</name>
</gene>
<organism evidence="1 2">
    <name type="scientific">Araneus ventricosus</name>
    <name type="common">Orbweaver spider</name>
    <name type="synonym">Epeira ventricosa</name>
    <dbReference type="NCBI Taxonomy" id="182803"/>
    <lineage>
        <taxon>Eukaryota</taxon>
        <taxon>Metazoa</taxon>
        <taxon>Ecdysozoa</taxon>
        <taxon>Arthropoda</taxon>
        <taxon>Chelicerata</taxon>
        <taxon>Arachnida</taxon>
        <taxon>Araneae</taxon>
        <taxon>Araneomorphae</taxon>
        <taxon>Entelegynae</taxon>
        <taxon>Araneoidea</taxon>
        <taxon>Araneidae</taxon>
        <taxon>Araneus</taxon>
    </lineage>
</organism>
<dbReference type="EMBL" id="BGPR01000476">
    <property type="protein sequence ID" value="GBM22219.1"/>
    <property type="molecule type" value="Genomic_DNA"/>
</dbReference>
<evidence type="ECO:0000313" key="1">
    <source>
        <dbReference type="EMBL" id="GBM22219.1"/>
    </source>
</evidence>
<sequence>MQPRAPKIEIRLRCFFCVWGGRISLRAFKGNWPTIFFGGKSLTAILTTASNLLLKHTLVSKILCNAEPEDGTRNILPLIYVPQPCHAFTYKAIGGNQCLYETDIKVSSNS</sequence>
<comment type="caution">
    <text evidence="1">The sequence shown here is derived from an EMBL/GenBank/DDBJ whole genome shotgun (WGS) entry which is preliminary data.</text>
</comment>
<proteinExistence type="predicted"/>
<accession>A0A4Y2E1N3</accession>
<dbReference type="Proteomes" id="UP000499080">
    <property type="component" value="Unassembled WGS sequence"/>
</dbReference>
<name>A0A4Y2E1N3_ARAVE</name>
<dbReference type="AlphaFoldDB" id="A0A4Y2E1N3"/>
<reference evidence="1 2" key="1">
    <citation type="journal article" date="2019" name="Sci. Rep.">
        <title>Orb-weaving spider Araneus ventricosus genome elucidates the spidroin gene catalogue.</title>
        <authorList>
            <person name="Kono N."/>
            <person name="Nakamura H."/>
            <person name="Ohtoshi R."/>
            <person name="Moran D.A.P."/>
            <person name="Shinohara A."/>
            <person name="Yoshida Y."/>
            <person name="Fujiwara M."/>
            <person name="Mori M."/>
            <person name="Tomita M."/>
            <person name="Arakawa K."/>
        </authorList>
    </citation>
    <scope>NUCLEOTIDE SEQUENCE [LARGE SCALE GENOMIC DNA]</scope>
</reference>
<keyword evidence="2" id="KW-1185">Reference proteome</keyword>